<keyword evidence="11" id="KW-1185">Reference proteome</keyword>
<feature type="domain" description="Palmitoyltransferase DHHC" evidence="9">
    <location>
        <begin position="113"/>
        <end position="191"/>
    </location>
</feature>
<dbReference type="GO" id="GO:0006612">
    <property type="term" value="P:protein targeting to membrane"/>
    <property type="evidence" value="ECO:0007669"/>
    <property type="project" value="TreeGrafter"/>
</dbReference>
<proteinExistence type="inferred from homology"/>
<keyword evidence="4 8" id="KW-1133">Transmembrane helix</keyword>
<keyword evidence="6 8" id="KW-0012">Acyltransferase</keyword>
<dbReference type="AlphaFoldDB" id="A0AAU9J7Q2"/>
<feature type="transmembrane region" description="Helical" evidence="8">
    <location>
        <begin position="159"/>
        <end position="181"/>
    </location>
</feature>
<keyword evidence="5 8" id="KW-0472">Membrane</keyword>
<feature type="transmembrane region" description="Helical" evidence="8">
    <location>
        <begin position="47"/>
        <end position="66"/>
    </location>
</feature>
<evidence type="ECO:0000256" key="8">
    <source>
        <dbReference type="RuleBase" id="RU079119"/>
    </source>
</evidence>
<comment type="caution">
    <text evidence="10">The sequence shown here is derived from an EMBL/GenBank/DDBJ whole genome shotgun (WGS) entry which is preliminary data.</text>
</comment>
<evidence type="ECO:0000256" key="4">
    <source>
        <dbReference type="ARBA" id="ARBA00022989"/>
    </source>
</evidence>
<gene>
    <name evidence="10" type="ORF">BSTOLATCC_MIC28654</name>
</gene>
<dbReference type="PANTHER" id="PTHR22883:SF23">
    <property type="entry name" value="PALMITOYLTRANSFERASE ZDHHC6"/>
    <property type="match status" value="1"/>
</dbReference>
<name>A0AAU9J7Q2_9CILI</name>
<dbReference type="GO" id="GO:0019706">
    <property type="term" value="F:protein-cysteine S-palmitoyltransferase activity"/>
    <property type="evidence" value="ECO:0007669"/>
    <property type="project" value="UniProtKB-EC"/>
</dbReference>
<accession>A0AAU9J7Q2</accession>
<evidence type="ECO:0000256" key="2">
    <source>
        <dbReference type="ARBA" id="ARBA00022679"/>
    </source>
</evidence>
<dbReference type="InterPro" id="IPR001594">
    <property type="entry name" value="Palmitoyltrfase_DHHC"/>
</dbReference>
<sequence>MEEIETSEISEIAVMKKNGLYKLGKCYIYYWDDEIWITIGPDWPFNVCMYILLLAILIGFLTVMAPKVGPSLQYSGFFIITTGLLSYACTALKNPGLVLQDYQEALEQGKISKDTSFCKRCQVVKTSNSEHCDDCDLCVEGLDHHCPVSGKCIAKGNILYFYLFLVTVFAFFIYFVVWIFAVARFRVSNQNHNNN</sequence>
<dbReference type="EC" id="2.3.1.225" evidence="8"/>
<dbReference type="GO" id="GO:0005794">
    <property type="term" value="C:Golgi apparatus"/>
    <property type="evidence" value="ECO:0007669"/>
    <property type="project" value="TreeGrafter"/>
</dbReference>
<dbReference type="Proteomes" id="UP001162131">
    <property type="component" value="Unassembled WGS sequence"/>
</dbReference>
<dbReference type="InterPro" id="IPR039859">
    <property type="entry name" value="PFA4/ZDH16/20/ERF2-like"/>
</dbReference>
<evidence type="ECO:0000256" key="6">
    <source>
        <dbReference type="ARBA" id="ARBA00023315"/>
    </source>
</evidence>
<dbReference type="Pfam" id="PF01529">
    <property type="entry name" value="DHHC"/>
    <property type="match status" value="1"/>
</dbReference>
<evidence type="ECO:0000256" key="1">
    <source>
        <dbReference type="ARBA" id="ARBA00004141"/>
    </source>
</evidence>
<comment type="domain">
    <text evidence="8">The DHHC domain is required for palmitoyltransferase activity.</text>
</comment>
<dbReference type="GO" id="GO:0005783">
    <property type="term" value="C:endoplasmic reticulum"/>
    <property type="evidence" value="ECO:0007669"/>
    <property type="project" value="TreeGrafter"/>
</dbReference>
<keyword evidence="2 8" id="KW-0808">Transferase</keyword>
<dbReference type="PROSITE" id="PS50216">
    <property type="entry name" value="DHHC"/>
    <property type="match status" value="1"/>
</dbReference>
<feature type="transmembrane region" description="Helical" evidence="8">
    <location>
        <begin position="72"/>
        <end position="92"/>
    </location>
</feature>
<dbReference type="EMBL" id="CAJZBQ010000028">
    <property type="protein sequence ID" value="CAG9321371.1"/>
    <property type="molecule type" value="Genomic_DNA"/>
</dbReference>
<evidence type="ECO:0000256" key="5">
    <source>
        <dbReference type="ARBA" id="ARBA00023136"/>
    </source>
</evidence>
<comment type="catalytic activity">
    <reaction evidence="8">
        <text>L-cysteinyl-[protein] + hexadecanoyl-CoA = S-hexadecanoyl-L-cysteinyl-[protein] + CoA</text>
        <dbReference type="Rhea" id="RHEA:36683"/>
        <dbReference type="Rhea" id="RHEA-COMP:10131"/>
        <dbReference type="Rhea" id="RHEA-COMP:11032"/>
        <dbReference type="ChEBI" id="CHEBI:29950"/>
        <dbReference type="ChEBI" id="CHEBI:57287"/>
        <dbReference type="ChEBI" id="CHEBI:57379"/>
        <dbReference type="ChEBI" id="CHEBI:74151"/>
        <dbReference type="EC" id="2.3.1.225"/>
    </reaction>
</comment>
<reference evidence="10" key="1">
    <citation type="submission" date="2021-09" db="EMBL/GenBank/DDBJ databases">
        <authorList>
            <consortium name="AG Swart"/>
            <person name="Singh M."/>
            <person name="Singh A."/>
            <person name="Seah K."/>
            <person name="Emmerich C."/>
        </authorList>
    </citation>
    <scope>NUCLEOTIDE SEQUENCE</scope>
    <source>
        <strain evidence="10">ATCC30299</strain>
    </source>
</reference>
<evidence type="ECO:0000313" key="10">
    <source>
        <dbReference type="EMBL" id="CAG9321371.1"/>
    </source>
</evidence>
<comment type="subcellular location">
    <subcellularLocation>
        <location evidence="1">Membrane</location>
        <topology evidence="1">Multi-pass membrane protein</topology>
    </subcellularLocation>
</comment>
<evidence type="ECO:0000256" key="3">
    <source>
        <dbReference type="ARBA" id="ARBA00022692"/>
    </source>
</evidence>
<keyword evidence="3 8" id="KW-0812">Transmembrane</keyword>
<dbReference type="GO" id="GO:0016020">
    <property type="term" value="C:membrane"/>
    <property type="evidence" value="ECO:0007669"/>
    <property type="project" value="UniProtKB-SubCell"/>
</dbReference>
<dbReference type="PANTHER" id="PTHR22883">
    <property type="entry name" value="ZINC FINGER DHHC DOMAIN CONTAINING PROTEIN"/>
    <property type="match status" value="1"/>
</dbReference>
<comment type="similarity">
    <text evidence="7">Belongs to the DHHC palmitoyltransferase family. PFA5 subfamily.</text>
</comment>
<protein>
    <recommendedName>
        <fullName evidence="8">Palmitoyltransferase</fullName>
        <ecNumber evidence="8">2.3.1.225</ecNumber>
    </recommendedName>
</protein>
<evidence type="ECO:0000313" key="11">
    <source>
        <dbReference type="Proteomes" id="UP001162131"/>
    </source>
</evidence>
<evidence type="ECO:0000259" key="9">
    <source>
        <dbReference type="Pfam" id="PF01529"/>
    </source>
</evidence>
<evidence type="ECO:0000256" key="7">
    <source>
        <dbReference type="ARBA" id="ARBA00038298"/>
    </source>
</evidence>
<organism evidence="10 11">
    <name type="scientific">Blepharisma stoltei</name>
    <dbReference type="NCBI Taxonomy" id="1481888"/>
    <lineage>
        <taxon>Eukaryota</taxon>
        <taxon>Sar</taxon>
        <taxon>Alveolata</taxon>
        <taxon>Ciliophora</taxon>
        <taxon>Postciliodesmatophora</taxon>
        <taxon>Heterotrichea</taxon>
        <taxon>Heterotrichida</taxon>
        <taxon>Blepharismidae</taxon>
        <taxon>Blepharisma</taxon>
    </lineage>
</organism>